<accession>C2FZ14</accession>
<reference evidence="3 4" key="1">
    <citation type="submission" date="2009-01" db="EMBL/GenBank/DDBJ databases">
        <authorList>
            <person name="Qin X."/>
            <person name="Bachman B."/>
            <person name="Battles P."/>
            <person name="Bell A."/>
            <person name="Bess C."/>
            <person name="Bickham C."/>
            <person name="Chaboub L."/>
            <person name="Chen D."/>
            <person name="Coyle M."/>
            <person name="Deiros D.R."/>
            <person name="Dinh H."/>
            <person name="Forbes L."/>
            <person name="Fowler G."/>
            <person name="Francisco L."/>
            <person name="Fu Q."/>
            <person name="Gubbala S."/>
            <person name="Hale W."/>
            <person name="Han Y."/>
            <person name="Hemphill L."/>
            <person name="Highlander S.K."/>
            <person name="Hirani K."/>
            <person name="Hogues M."/>
            <person name="Jackson L."/>
            <person name="Jakkamsetti A."/>
            <person name="Javaid M."/>
            <person name="Jiang H."/>
            <person name="Korchina V."/>
            <person name="Kovar C."/>
            <person name="Lara F."/>
            <person name="Lee S."/>
            <person name="Mata R."/>
            <person name="Mathew T."/>
            <person name="Moen C."/>
            <person name="Morales K."/>
            <person name="Munidasa M."/>
            <person name="Nazareth L."/>
            <person name="Ngo R."/>
            <person name="Nguyen L."/>
            <person name="Okwuonu G."/>
            <person name="Ongeri F."/>
            <person name="Patil S."/>
            <person name="Petrosino J."/>
            <person name="Pham C."/>
            <person name="Pham P."/>
            <person name="Pu L.-L."/>
            <person name="Puazo M."/>
            <person name="Raj R."/>
            <person name="Reid J."/>
            <person name="Rouhana J."/>
            <person name="Saada N."/>
            <person name="Shang Y."/>
            <person name="Simmons D."/>
            <person name="Thornton R."/>
            <person name="Warren J."/>
            <person name="Weissenberger G."/>
            <person name="Zhang J."/>
            <person name="Zhang L."/>
            <person name="Zhou C."/>
            <person name="Zhu D."/>
            <person name="Muzny D."/>
            <person name="Worley K."/>
            <person name="Gibbs R."/>
        </authorList>
    </citation>
    <scope>NUCLEOTIDE SEQUENCE [LARGE SCALE GENOMIC DNA]</scope>
    <source>
        <strain evidence="3 4">ATCC 33300</strain>
    </source>
</reference>
<dbReference type="SUPFAM" id="SSF52172">
    <property type="entry name" value="CheY-like"/>
    <property type="match status" value="1"/>
</dbReference>
<dbReference type="InterPro" id="IPR001789">
    <property type="entry name" value="Sig_transdc_resp-reg_receiver"/>
</dbReference>
<evidence type="ECO:0000256" key="1">
    <source>
        <dbReference type="PROSITE-ProRule" id="PRU00169"/>
    </source>
</evidence>
<protein>
    <recommendedName>
        <fullName evidence="2">Response regulatory domain-containing protein</fullName>
    </recommendedName>
</protein>
<dbReference type="AlphaFoldDB" id="C2FZ14"/>
<comment type="caution">
    <text evidence="3">The sequence shown here is derived from an EMBL/GenBank/DDBJ whole genome shotgun (WGS) entry which is preliminary data.</text>
</comment>
<dbReference type="GO" id="GO:0000160">
    <property type="term" value="P:phosphorelay signal transduction system"/>
    <property type="evidence" value="ECO:0007669"/>
    <property type="project" value="InterPro"/>
</dbReference>
<dbReference type="Gene3D" id="3.40.50.2300">
    <property type="match status" value="1"/>
</dbReference>
<evidence type="ECO:0000313" key="4">
    <source>
        <dbReference type="Proteomes" id="UP000006241"/>
    </source>
</evidence>
<dbReference type="Proteomes" id="UP000006241">
    <property type="component" value="Unassembled WGS sequence"/>
</dbReference>
<name>C2FZ14_SPHSI</name>
<comment type="caution">
    <text evidence="1">Lacks conserved residue(s) required for the propagation of feature annotation.</text>
</comment>
<sequence length="71" mass="8084">MTGDEVLMHIRKNPKYNDILVIATSSDNEQVKSLEIKHNICFNGILVKPFNEKKLIEVISNTLNSCQKTPQ</sequence>
<dbReference type="InterPro" id="IPR011006">
    <property type="entry name" value="CheY-like_superfamily"/>
</dbReference>
<proteinExistence type="predicted"/>
<dbReference type="EMBL" id="ACHB01000061">
    <property type="protein sequence ID" value="EEI91856.1"/>
    <property type="molecule type" value="Genomic_DNA"/>
</dbReference>
<feature type="domain" description="Response regulatory" evidence="2">
    <location>
        <begin position="1"/>
        <end position="63"/>
    </location>
</feature>
<organism evidence="3 4">
    <name type="scientific">Sphingobacterium spiritivorum ATCC 33300</name>
    <dbReference type="NCBI Taxonomy" id="525372"/>
    <lineage>
        <taxon>Bacteria</taxon>
        <taxon>Pseudomonadati</taxon>
        <taxon>Bacteroidota</taxon>
        <taxon>Sphingobacteriia</taxon>
        <taxon>Sphingobacteriales</taxon>
        <taxon>Sphingobacteriaceae</taxon>
        <taxon>Sphingobacterium</taxon>
    </lineage>
</organism>
<dbReference type="PROSITE" id="PS50110">
    <property type="entry name" value="RESPONSE_REGULATORY"/>
    <property type="match status" value="1"/>
</dbReference>
<evidence type="ECO:0000313" key="3">
    <source>
        <dbReference type="EMBL" id="EEI91856.1"/>
    </source>
</evidence>
<gene>
    <name evidence="3" type="ORF">HMPREF0765_2570</name>
</gene>
<evidence type="ECO:0000259" key="2">
    <source>
        <dbReference type="PROSITE" id="PS50110"/>
    </source>
</evidence>
<dbReference type="HOGENOM" id="CLU_2737991_0_0_10"/>